<comment type="caution">
    <text evidence="2">The sequence shown here is derived from an EMBL/GenBank/DDBJ whole genome shotgun (WGS) entry which is preliminary data.</text>
</comment>
<dbReference type="Proteomes" id="UP001633002">
    <property type="component" value="Unassembled WGS sequence"/>
</dbReference>
<feature type="region of interest" description="Disordered" evidence="1">
    <location>
        <begin position="211"/>
        <end position="252"/>
    </location>
</feature>
<dbReference type="EMBL" id="JBJQOH010000008">
    <property type="protein sequence ID" value="KAL3675024.1"/>
    <property type="molecule type" value="Genomic_DNA"/>
</dbReference>
<organism evidence="2 3">
    <name type="scientific">Riccia sorocarpa</name>
    <dbReference type="NCBI Taxonomy" id="122646"/>
    <lineage>
        <taxon>Eukaryota</taxon>
        <taxon>Viridiplantae</taxon>
        <taxon>Streptophyta</taxon>
        <taxon>Embryophyta</taxon>
        <taxon>Marchantiophyta</taxon>
        <taxon>Marchantiopsida</taxon>
        <taxon>Marchantiidae</taxon>
        <taxon>Marchantiales</taxon>
        <taxon>Ricciaceae</taxon>
        <taxon>Riccia</taxon>
    </lineage>
</organism>
<sequence length="518" mass="58191">MPPAPRQPRLDAARLPVTCHCVKCKGMMTRTAIEAERHIQQWGRHDEGESTRVASDRGREVHTRSRPVVRDILRRGFIQFSMSVIQDFTTLLRTNRARTPIPPPVDSKIFRRALETLDISALFTPPASVPASSVVPPPDLGMDVQPEPEVEPEIQPPEVQPEVHDQPEVQPEIQHIVEPITSVESHHPSAEVHAVAGESILVVEKYVAEDQNDDTSGHAGIVESSRSSRISPPPYTPPRTRRGRRGSQSLAADDSLVLHIPSRVVPRGIRLRGEASRIYRQFDPSSLEVPPSIPIREEVSVWERRWIVRQSTLGRSAGLGLFACEDISFDSAAPEETRPSLFPYAGSVYSHDEWLVLVVAHQAGFRTYLLDVDSWRGSSMPREEYRYVDGDPARCPNLAGYINSVVGTRPPMREPNVMWVLIENPPASYGRRDLEFHVPAFEMYPRRLREAIETGGMLRYESDPDPPVVEEDVISFEDEDVGGLQDEEEAMDDLFTEWFPPEPPTGNTLLLINFVQSS</sequence>
<evidence type="ECO:0000313" key="3">
    <source>
        <dbReference type="Proteomes" id="UP001633002"/>
    </source>
</evidence>
<proteinExistence type="predicted"/>
<name>A0ABD3GB51_9MARC</name>
<evidence type="ECO:0000313" key="2">
    <source>
        <dbReference type="EMBL" id="KAL3675024.1"/>
    </source>
</evidence>
<dbReference type="AlphaFoldDB" id="A0ABD3GB51"/>
<evidence type="ECO:0000256" key="1">
    <source>
        <dbReference type="SAM" id="MobiDB-lite"/>
    </source>
</evidence>
<protein>
    <submittedName>
        <fullName evidence="2">Uncharacterized protein</fullName>
    </submittedName>
</protein>
<reference evidence="2 3" key="1">
    <citation type="submission" date="2024-09" db="EMBL/GenBank/DDBJ databases">
        <title>Chromosome-scale assembly of Riccia sorocarpa.</title>
        <authorList>
            <person name="Paukszto L."/>
        </authorList>
    </citation>
    <scope>NUCLEOTIDE SEQUENCE [LARGE SCALE GENOMIC DNA]</scope>
    <source>
        <strain evidence="2">LP-2024</strain>
        <tissue evidence="2">Aerial parts of the thallus</tissue>
    </source>
</reference>
<keyword evidence="3" id="KW-1185">Reference proteome</keyword>
<gene>
    <name evidence="2" type="ORF">R1sor_024972</name>
</gene>
<accession>A0ABD3GB51</accession>